<proteinExistence type="predicted"/>
<evidence type="ECO:0000256" key="1">
    <source>
        <dbReference type="SAM" id="Phobius"/>
    </source>
</evidence>
<name>A0A840WZY8_9RHOB</name>
<protein>
    <recommendedName>
        <fullName evidence="4">DUF2834 domain-containing protein</fullName>
    </recommendedName>
</protein>
<gene>
    <name evidence="2" type="ORF">FHS89_002054</name>
</gene>
<keyword evidence="1" id="KW-1133">Transmembrane helix</keyword>
<evidence type="ECO:0008006" key="4">
    <source>
        <dbReference type="Google" id="ProtNLM"/>
    </source>
</evidence>
<keyword evidence="1" id="KW-0812">Transmembrane</keyword>
<feature type="transmembrane region" description="Helical" evidence="1">
    <location>
        <begin position="53"/>
        <end position="74"/>
    </location>
</feature>
<keyword evidence="1" id="KW-0472">Membrane</keyword>
<evidence type="ECO:0000313" key="3">
    <source>
        <dbReference type="Proteomes" id="UP000553766"/>
    </source>
</evidence>
<feature type="transmembrane region" description="Helical" evidence="1">
    <location>
        <begin position="81"/>
        <end position="102"/>
    </location>
</feature>
<dbReference type="Pfam" id="PF11196">
    <property type="entry name" value="DUF2834"/>
    <property type="match status" value="1"/>
</dbReference>
<comment type="caution">
    <text evidence="2">The sequence shown here is derived from an EMBL/GenBank/DDBJ whole genome shotgun (WGS) entry which is preliminary data.</text>
</comment>
<accession>A0A840WZY8</accession>
<organism evidence="2 3">
    <name type="scientific">Rubricella aquisinus</name>
    <dbReference type="NCBI Taxonomy" id="2028108"/>
    <lineage>
        <taxon>Bacteria</taxon>
        <taxon>Pseudomonadati</taxon>
        <taxon>Pseudomonadota</taxon>
        <taxon>Alphaproteobacteria</taxon>
        <taxon>Rhodobacterales</taxon>
        <taxon>Paracoccaceae</taxon>
        <taxon>Rubricella</taxon>
    </lineage>
</organism>
<keyword evidence="3" id="KW-1185">Reference proteome</keyword>
<dbReference type="AlphaFoldDB" id="A0A840WZY8"/>
<evidence type="ECO:0000313" key="2">
    <source>
        <dbReference type="EMBL" id="MBB5516034.1"/>
    </source>
</evidence>
<feature type="transmembrane region" description="Helical" evidence="1">
    <location>
        <begin position="12"/>
        <end position="30"/>
    </location>
</feature>
<dbReference type="Proteomes" id="UP000553766">
    <property type="component" value="Unassembled WGS sequence"/>
</dbReference>
<dbReference type="InterPro" id="IPR021362">
    <property type="entry name" value="DUF2834"/>
</dbReference>
<sequence>MRPLTPLRLTYLALFVIGTVLPMYYFISWFNEFGWSIMAMAEAWNVNDATTGLTYDLTVAAVTLTIFIIAEAVVRKDWLSLIAIPATYCIGVSAGLPLYLFLRSRQLD</sequence>
<dbReference type="EMBL" id="JACIJS010000005">
    <property type="protein sequence ID" value="MBB5516034.1"/>
    <property type="molecule type" value="Genomic_DNA"/>
</dbReference>
<reference evidence="2 3" key="1">
    <citation type="submission" date="2020-08" db="EMBL/GenBank/DDBJ databases">
        <title>Genomic Encyclopedia of Type Strains, Phase IV (KMG-IV): sequencing the most valuable type-strain genomes for metagenomic binning, comparative biology and taxonomic classification.</title>
        <authorList>
            <person name="Goeker M."/>
        </authorList>
    </citation>
    <scope>NUCLEOTIDE SEQUENCE [LARGE SCALE GENOMIC DNA]</scope>
    <source>
        <strain evidence="2 3">DSM 103377</strain>
    </source>
</reference>